<dbReference type="SUPFAM" id="SSF75005">
    <property type="entry name" value="Arabinanase/levansucrase/invertase"/>
    <property type="match status" value="1"/>
</dbReference>
<dbReference type="STRING" id="180332.GCA_000797495_00945"/>
<comment type="caution">
    <text evidence="8">The sequence shown here is derived from an EMBL/GenBank/DDBJ whole genome shotgun (WGS) entry which is preliminary data.</text>
</comment>
<name>A0A4U8QD69_9FIRM</name>
<feature type="active site" description="Proton acceptor" evidence="4">
    <location>
        <position position="14"/>
    </location>
</feature>
<dbReference type="Pfam" id="PF04616">
    <property type="entry name" value="Glyco_hydro_43"/>
    <property type="match status" value="1"/>
</dbReference>
<dbReference type="AlphaFoldDB" id="A0A4U8QD69"/>
<evidence type="ECO:0000256" key="6">
    <source>
        <dbReference type="RuleBase" id="RU361187"/>
    </source>
</evidence>
<dbReference type="PANTHER" id="PTHR42812">
    <property type="entry name" value="BETA-XYLOSIDASE"/>
    <property type="match status" value="1"/>
</dbReference>
<keyword evidence="9" id="KW-1185">Reference proteome</keyword>
<dbReference type="Gene3D" id="2.60.120.200">
    <property type="match status" value="1"/>
</dbReference>
<evidence type="ECO:0000256" key="4">
    <source>
        <dbReference type="PIRSR" id="PIRSR606710-1"/>
    </source>
</evidence>
<dbReference type="EMBL" id="QGQD01000061">
    <property type="protein sequence ID" value="TLC99925.1"/>
    <property type="molecule type" value="Genomic_DNA"/>
</dbReference>
<dbReference type="InterPro" id="IPR041542">
    <property type="entry name" value="GH43_C2"/>
</dbReference>
<accession>A0A4U8QD69</accession>
<keyword evidence="2 6" id="KW-0378">Hydrolase</keyword>
<evidence type="ECO:0000313" key="8">
    <source>
        <dbReference type="EMBL" id="TLC99925.1"/>
    </source>
</evidence>
<dbReference type="CDD" id="cd18617">
    <property type="entry name" value="GH43_XynB-like"/>
    <property type="match status" value="1"/>
</dbReference>
<evidence type="ECO:0000256" key="2">
    <source>
        <dbReference type="ARBA" id="ARBA00022801"/>
    </source>
</evidence>
<dbReference type="EC" id="3.2.1.37" evidence="8"/>
<proteinExistence type="inferred from homology"/>
<evidence type="ECO:0000259" key="7">
    <source>
        <dbReference type="Pfam" id="PF17851"/>
    </source>
</evidence>
<dbReference type="Gene3D" id="2.115.10.20">
    <property type="entry name" value="Glycosyl hydrolase domain, family 43"/>
    <property type="match status" value="1"/>
</dbReference>
<dbReference type="InterPro" id="IPR023296">
    <property type="entry name" value="Glyco_hydro_beta-prop_sf"/>
</dbReference>
<sequence length="510" mass="57981">MKYKNPIISGYNPDPSICRVGEDYYIVNSSFEFFPGVPVYHSKNLVNWELLGHCLVNEAQLFLHNCRPSGGVFAPTLRYHDGTFFMVTTNVSGRGNFIVHTTDIVRGWSNPVWIDQGGIDPSLLFDDDGSVYFVSTDLDENGETAIYLCRIDPFTGEILTGSMIISRGCGGRYAEGPHLYKWFGKYYLMLAEGGTEYGHMETIMRADSPYGPFEECPDNPILTHRNDMREEVYCTGHADMVEDQNGNWWLVCLGIRPCQEKTNRVLLHNLGRETFLAPVKWTKEGWPVVGEDGLIALEMDGPLPGEAVHPVNRDFCDNFSWESFYPQYNFLRNPMMKNYIRDTVNKELILRGTNITLNDIGSPTWLGVRQKGFYTISTVKVRITNAIQGMRAGLTTFYNDSYHYEIYLTRVLNTWKICLAKHIHDIFTVTSSVDIPMVEEIMLKMESDRTYYKFFYSLNGNDYIELGSGLVAGLCTEGTKSMTFTGTFIGLFAENGEAVFKDFAVKVLDY</sequence>
<dbReference type="InterPro" id="IPR006710">
    <property type="entry name" value="Glyco_hydro_43"/>
</dbReference>
<dbReference type="SUPFAM" id="SSF49899">
    <property type="entry name" value="Concanavalin A-like lectins/glucanases"/>
    <property type="match status" value="1"/>
</dbReference>
<comment type="similarity">
    <text evidence="1 6">Belongs to the glycosyl hydrolase 43 family.</text>
</comment>
<dbReference type="Pfam" id="PF17851">
    <property type="entry name" value="GH43_C2"/>
    <property type="match status" value="1"/>
</dbReference>
<dbReference type="InterPro" id="IPR051795">
    <property type="entry name" value="Glycosyl_Hydrlase_43"/>
</dbReference>
<feature type="active site" description="Proton donor" evidence="4">
    <location>
        <position position="175"/>
    </location>
</feature>
<evidence type="ECO:0000256" key="1">
    <source>
        <dbReference type="ARBA" id="ARBA00009865"/>
    </source>
</evidence>
<evidence type="ECO:0000256" key="5">
    <source>
        <dbReference type="PIRSR" id="PIRSR606710-2"/>
    </source>
</evidence>
<reference evidence="8 9" key="1">
    <citation type="journal article" date="2019" name="Anaerobe">
        <title>Detection of Robinsoniella peoriensis in multiple bone samples of a trauma patient.</title>
        <authorList>
            <person name="Schrottner P."/>
            <person name="Hartwich K."/>
            <person name="Bunk B."/>
            <person name="Schober I."/>
            <person name="Helbig S."/>
            <person name="Rudolph W.W."/>
            <person name="Gunzer F."/>
        </authorList>
    </citation>
    <scope>NUCLEOTIDE SEQUENCE [LARGE SCALE GENOMIC DNA]</scope>
    <source>
        <strain evidence="8 9">DSM 106044</strain>
    </source>
</reference>
<dbReference type="RefSeq" id="WP_138002953.1">
    <property type="nucleotide sequence ID" value="NZ_QGQD01000061.1"/>
</dbReference>
<dbReference type="GO" id="GO:0005975">
    <property type="term" value="P:carbohydrate metabolic process"/>
    <property type="evidence" value="ECO:0007669"/>
    <property type="project" value="InterPro"/>
</dbReference>
<gene>
    <name evidence="8" type="primary">xynB_3</name>
    <name evidence="8" type="ORF">DSM106044_03227</name>
</gene>
<organism evidence="8 9">
    <name type="scientific">Robinsoniella peoriensis</name>
    <dbReference type="NCBI Taxonomy" id="180332"/>
    <lineage>
        <taxon>Bacteria</taxon>
        <taxon>Bacillati</taxon>
        <taxon>Bacillota</taxon>
        <taxon>Clostridia</taxon>
        <taxon>Lachnospirales</taxon>
        <taxon>Lachnospiraceae</taxon>
        <taxon>Robinsoniella</taxon>
    </lineage>
</organism>
<keyword evidence="3 6" id="KW-0326">Glycosidase</keyword>
<feature type="site" description="Important for catalytic activity, responsible for pKa modulation of the active site Glu and correct orientation of both the proton donor and substrate" evidence="5">
    <location>
        <position position="120"/>
    </location>
</feature>
<protein>
    <submittedName>
        <fullName evidence="8">Beta-xylosidase</fullName>
        <ecNumber evidence="8">3.2.1.37</ecNumber>
    </submittedName>
</protein>
<dbReference type="InterPro" id="IPR013320">
    <property type="entry name" value="ConA-like_dom_sf"/>
</dbReference>
<evidence type="ECO:0000256" key="3">
    <source>
        <dbReference type="ARBA" id="ARBA00023295"/>
    </source>
</evidence>
<evidence type="ECO:0000313" key="9">
    <source>
        <dbReference type="Proteomes" id="UP000306509"/>
    </source>
</evidence>
<feature type="domain" description="Beta-xylosidase C-terminal Concanavalin A-like" evidence="7">
    <location>
        <begin position="316"/>
        <end position="496"/>
    </location>
</feature>
<dbReference type="PANTHER" id="PTHR42812:SF12">
    <property type="entry name" value="BETA-XYLOSIDASE-RELATED"/>
    <property type="match status" value="1"/>
</dbReference>
<dbReference type="Proteomes" id="UP000306509">
    <property type="component" value="Unassembled WGS sequence"/>
</dbReference>
<dbReference type="GO" id="GO:0009044">
    <property type="term" value="F:xylan 1,4-beta-xylosidase activity"/>
    <property type="evidence" value="ECO:0007669"/>
    <property type="project" value="UniProtKB-EC"/>
</dbReference>